<dbReference type="GO" id="GO:0005634">
    <property type="term" value="C:nucleus"/>
    <property type="evidence" value="ECO:0007669"/>
    <property type="project" value="UniProtKB-SubCell"/>
</dbReference>
<dbReference type="PANTHER" id="PTHR31747:SF3">
    <property type="entry name" value="PROTEIN LSD1"/>
    <property type="match status" value="1"/>
</dbReference>
<organism evidence="5">
    <name type="scientific">Neobodo designis</name>
    <name type="common">Flagellated protozoan</name>
    <name type="synonym">Bodo designis</name>
    <dbReference type="NCBI Taxonomy" id="312471"/>
    <lineage>
        <taxon>Eukaryota</taxon>
        <taxon>Discoba</taxon>
        <taxon>Euglenozoa</taxon>
        <taxon>Kinetoplastea</taxon>
        <taxon>Metakinetoplastina</taxon>
        <taxon>Neobodonida</taxon>
        <taxon>Neobodo</taxon>
    </lineage>
</organism>
<dbReference type="NCBIfam" id="TIGR01053">
    <property type="entry name" value="LSD1"/>
    <property type="match status" value="1"/>
</dbReference>
<keyword evidence="2" id="KW-0539">Nucleus</keyword>
<feature type="domain" description="Zinc finger LSD1-type" evidence="4">
    <location>
        <begin position="9"/>
        <end position="31"/>
    </location>
</feature>
<evidence type="ECO:0000313" key="5">
    <source>
        <dbReference type="EMBL" id="CAD9133669.1"/>
    </source>
</evidence>
<feature type="region of interest" description="Disordered" evidence="3">
    <location>
        <begin position="75"/>
        <end position="95"/>
    </location>
</feature>
<dbReference type="InterPro" id="IPR005735">
    <property type="entry name" value="Znf_LSD1"/>
</dbReference>
<comment type="subcellular location">
    <subcellularLocation>
        <location evidence="1">Nucleus</location>
    </subcellularLocation>
</comment>
<dbReference type="Pfam" id="PF06943">
    <property type="entry name" value="zf-LSD1"/>
    <property type="match status" value="1"/>
</dbReference>
<sequence>MPAQAHIGCSGCRTTLAYPVGATCVRCPLCRVTTYVNQVHIRCVTCSIQLALPATAQLAQCPRCRTVMTMPRHPLQQRAGQAPQQPNVPPPPPKTVVVIEQPETTENGKRVKNTALGTRIDDGVF</sequence>
<dbReference type="AlphaFoldDB" id="A0A7S1QD90"/>
<reference evidence="5" key="1">
    <citation type="submission" date="2021-01" db="EMBL/GenBank/DDBJ databases">
        <authorList>
            <person name="Corre E."/>
            <person name="Pelletier E."/>
            <person name="Niang G."/>
            <person name="Scheremetjew M."/>
            <person name="Finn R."/>
            <person name="Kale V."/>
            <person name="Holt S."/>
            <person name="Cochrane G."/>
            <person name="Meng A."/>
            <person name="Brown T."/>
            <person name="Cohen L."/>
        </authorList>
    </citation>
    <scope>NUCLEOTIDE SEQUENCE</scope>
    <source>
        <strain evidence="5">CCAP 1951/1</strain>
    </source>
</reference>
<evidence type="ECO:0000256" key="2">
    <source>
        <dbReference type="ARBA" id="ARBA00023242"/>
    </source>
</evidence>
<proteinExistence type="predicted"/>
<name>A0A7S1QD90_NEODS</name>
<evidence type="ECO:0000259" key="4">
    <source>
        <dbReference type="Pfam" id="PF06943"/>
    </source>
</evidence>
<dbReference type="EMBL" id="HBGF01035571">
    <property type="protein sequence ID" value="CAD9133669.1"/>
    <property type="molecule type" value="Transcribed_RNA"/>
</dbReference>
<gene>
    <name evidence="5" type="ORF">NDES1114_LOCUS23880</name>
</gene>
<dbReference type="InterPro" id="IPR040319">
    <property type="entry name" value="LSD1-like"/>
</dbReference>
<evidence type="ECO:0000256" key="1">
    <source>
        <dbReference type="ARBA" id="ARBA00004123"/>
    </source>
</evidence>
<accession>A0A7S1QD90</accession>
<protein>
    <recommendedName>
        <fullName evidence="4">Zinc finger LSD1-type domain-containing protein</fullName>
    </recommendedName>
</protein>
<evidence type="ECO:0000256" key="3">
    <source>
        <dbReference type="SAM" id="MobiDB-lite"/>
    </source>
</evidence>
<dbReference type="PANTHER" id="PTHR31747">
    <property type="entry name" value="PROTEIN LSD1"/>
    <property type="match status" value="1"/>
</dbReference>